<dbReference type="PANTHER" id="PTHR46268">
    <property type="entry name" value="STRESS RESPONSE PROTEIN NHAX"/>
    <property type="match status" value="1"/>
</dbReference>
<evidence type="ECO:0000256" key="1">
    <source>
        <dbReference type="ARBA" id="ARBA00008791"/>
    </source>
</evidence>
<reference evidence="3" key="1">
    <citation type="submission" date="2024-05" db="EMBL/GenBank/DDBJ databases">
        <title>The Natural Products Discovery Center: Release of the First 8490 Sequenced Strains for Exploring Actinobacteria Biosynthetic Diversity.</title>
        <authorList>
            <person name="Kalkreuter E."/>
            <person name="Kautsar S.A."/>
            <person name="Yang D."/>
            <person name="Bader C.D."/>
            <person name="Teijaro C.N."/>
            <person name="Fluegel L."/>
            <person name="Davis C.M."/>
            <person name="Simpson J.R."/>
            <person name="Lauterbach L."/>
            <person name="Steele A.D."/>
            <person name="Gui C."/>
            <person name="Meng S."/>
            <person name="Li G."/>
            <person name="Viehrig K."/>
            <person name="Ye F."/>
            <person name="Su P."/>
            <person name="Kiefer A.F."/>
            <person name="Nichols A."/>
            <person name="Cepeda A.J."/>
            <person name="Yan W."/>
            <person name="Fan B."/>
            <person name="Jiang Y."/>
            <person name="Adhikari A."/>
            <person name="Zheng C.-J."/>
            <person name="Schuster L."/>
            <person name="Cowan T.M."/>
            <person name="Smanski M.J."/>
            <person name="Chevrette M.G."/>
            <person name="de Carvalho L.P.S."/>
            <person name="Shen B."/>
        </authorList>
    </citation>
    <scope>NUCLEOTIDE SEQUENCE</scope>
    <source>
        <strain evidence="3">NPDC080035</strain>
    </source>
</reference>
<dbReference type="SUPFAM" id="SSF52402">
    <property type="entry name" value="Adenine nucleotide alpha hydrolases-like"/>
    <property type="match status" value="1"/>
</dbReference>
<name>A0AAU7GCE5_9MICO</name>
<organism evidence="3">
    <name type="scientific">Leifsonia sp. NPDC080035</name>
    <dbReference type="NCBI Taxonomy" id="3143936"/>
    <lineage>
        <taxon>Bacteria</taxon>
        <taxon>Bacillati</taxon>
        <taxon>Actinomycetota</taxon>
        <taxon>Actinomycetes</taxon>
        <taxon>Micrococcales</taxon>
        <taxon>Microbacteriaceae</taxon>
        <taxon>Leifsonia</taxon>
    </lineage>
</organism>
<gene>
    <name evidence="3" type="ORF">AAME72_16915</name>
</gene>
<dbReference type="Pfam" id="PF00582">
    <property type="entry name" value="Usp"/>
    <property type="match status" value="1"/>
</dbReference>
<dbReference type="Gene3D" id="3.40.50.620">
    <property type="entry name" value="HUPs"/>
    <property type="match status" value="1"/>
</dbReference>
<feature type="domain" description="UspA" evidence="2">
    <location>
        <begin position="10"/>
        <end position="156"/>
    </location>
</feature>
<sequence>MSAPGDGGPVIAAVHPGQSTAVVAEGARLAAALGRPLLCAHVAEDSYLTEWDRPEVREEASLHPPTAAESDAQTARAELEASIAAVIDGADAAWSLRVLGGDPAKALARVAEELDARLLVVGTRQKGFGAALEEFLTGSVAAKLAHEQDRPVVVVPVSNAQTERLTRRR</sequence>
<comment type="similarity">
    <text evidence="1">Belongs to the universal stress protein A family.</text>
</comment>
<accession>A0AAU7GCE5</accession>
<dbReference type="AlphaFoldDB" id="A0AAU7GCE5"/>
<dbReference type="PANTHER" id="PTHR46268:SF6">
    <property type="entry name" value="UNIVERSAL STRESS PROTEIN UP12"/>
    <property type="match status" value="1"/>
</dbReference>
<protein>
    <submittedName>
        <fullName evidence="3">Universal stress protein</fullName>
    </submittedName>
</protein>
<dbReference type="RefSeq" id="WP_348787699.1">
    <property type="nucleotide sequence ID" value="NZ_CP157390.1"/>
</dbReference>
<proteinExistence type="inferred from homology"/>
<evidence type="ECO:0000259" key="2">
    <source>
        <dbReference type="Pfam" id="PF00582"/>
    </source>
</evidence>
<dbReference type="EMBL" id="CP157390">
    <property type="protein sequence ID" value="XBM47733.1"/>
    <property type="molecule type" value="Genomic_DNA"/>
</dbReference>
<dbReference type="InterPro" id="IPR014729">
    <property type="entry name" value="Rossmann-like_a/b/a_fold"/>
</dbReference>
<evidence type="ECO:0000313" key="3">
    <source>
        <dbReference type="EMBL" id="XBM47733.1"/>
    </source>
</evidence>
<dbReference type="InterPro" id="IPR006016">
    <property type="entry name" value="UspA"/>
</dbReference>